<dbReference type="Proteomes" id="UP000676310">
    <property type="component" value="Unassembled WGS sequence"/>
</dbReference>
<evidence type="ECO:0008006" key="4">
    <source>
        <dbReference type="Google" id="ProtNLM"/>
    </source>
</evidence>
<evidence type="ECO:0000313" key="3">
    <source>
        <dbReference type="Proteomes" id="UP000676310"/>
    </source>
</evidence>
<keyword evidence="1" id="KW-1133">Transmembrane helix</keyword>
<accession>A0A8J2I429</accession>
<reference evidence="2" key="1">
    <citation type="submission" date="2021-05" db="EMBL/GenBank/DDBJ databases">
        <authorList>
            <person name="Stam R."/>
        </authorList>
    </citation>
    <scope>NUCLEOTIDE SEQUENCE</scope>
    <source>
        <strain evidence="2">CS162</strain>
    </source>
</reference>
<dbReference type="PANTHER" id="PTHR35040:SF9">
    <property type="entry name" value="4-LIKE CELL SURFACE PROTEIN, PUTATIVE (AFU_ORTHOLOGUE AFUA_4G14080)-RELATED"/>
    <property type="match status" value="1"/>
</dbReference>
<comment type="caution">
    <text evidence="2">The sequence shown here is derived from an EMBL/GenBank/DDBJ whole genome shotgun (WGS) entry which is preliminary data.</text>
</comment>
<dbReference type="EMBL" id="CAJRGZ010000019">
    <property type="protein sequence ID" value="CAG5162650.1"/>
    <property type="molecule type" value="Genomic_DNA"/>
</dbReference>
<protein>
    <recommendedName>
        <fullName evidence="4">Cell surface protein</fullName>
    </recommendedName>
</protein>
<dbReference type="AlphaFoldDB" id="A0A8J2I429"/>
<evidence type="ECO:0000313" key="2">
    <source>
        <dbReference type="EMBL" id="CAG5162650.1"/>
    </source>
</evidence>
<sequence length="249" mass="27942">MSQVPQTKVLLPLYIYPHPGAWDPLYTTVAAYPCIQFVVIINPNTGPGAAPWWPNEDYVREIPRLNALPNVTTLGYVRATYCKRPVQNVLEDIGTYDRRGGEDDRLRVDGIFIDETVNLYSEEAKRYLDAIDCRARTLIGVAERRTIIHNPGTAVSAELAAPGPDVTVVVETSYKEFMTEEYQEWLSTSPYKRPRTAYIVHSVPQDNVEALTKALRERAEYLFVTSALCGFYESFAASWLGFVASLAGP</sequence>
<dbReference type="RefSeq" id="XP_043169815.1">
    <property type="nucleotide sequence ID" value="XM_043313880.1"/>
</dbReference>
<dbReference type="Pfam" id="PF12138">
    <property type="entry name" value="Spherulin4"/>
    <property type="match status" value="1"/>
</dbReference>
<evidence type="ECO:0000256" key="1">
    <source>
        <dbReference type="SAM" id="Phobius"/>
    </source>
</evidence>
<name>A0A8J2I429_9PLEO</name>
<proteinExistence type="predicted"/>
<keyword evidence="3" id="KW-1185">Reference proteome</keyword>
<dbReference type="GeneID" id="67018128"/>
<organism evidence="2 3">
    <name type="scientific">Alternaria atra</name>
    <dbReference type="NCBI Taxonomy" id="119953"/>
    <lineage>
        <taxon>Eukaryota</taxon>
        <taxon>Fungi</taxon>
        <taxon>Dikarya</taxon>
        <taxon>Ascomycota</taxon>
        <taxon>Pezizomycotina</taxon>
        <taxon>Dothideomycetes</taxon>
        <taxon>Pleosporomycetidae</taxon>
        <taxon>Pleosporales</taxon>
        <taxon>Pleosporineae</taxon>
        <taxon>Pleosporaceae</taxon>
        <taxon>Alternaria</taxon>
        <taxon>Alternaria sect. Ulocladioides</taxon>
    </lineage>
</organism>
<gene>
    <name evidence="2" type="ORF">ALTATR162_LOCUS6259</name>
</gene>
<dbReference type="InterPro" id="IPR021986">
    <property type="entry name" value="Spherulin4"/>
</dbReference>
<dbReference type="OrthoDB" id="5342184at2759"/>
<keyword evidence="1" id="KW-0472">Membrane</keyword>
<dbReference type="PANTHER" id="PTHR35040">
    <property type="match status" value="1"/>
</dbReference>
<keyword evidence="1" id="KW-0812">Transmembrane</keyword>
<feature type="transmembrane region" description="Helical" evidence="1">
    <location>
        <begin position="221"/>
        <end position="247"/>
    </location>
</feature>